<dbReference type="AlphaFoldDB" id="A0A1X1ZRU3"/>
<dbReference type="RefSeq" id="WP_244193484.1">
    <property type="nucleotide sequence ID" value="NZ_JACKSS010000028.1"/>
</dbReference>
<keyword evidence="2" id="KW-0472">Membrane</keyword>
<gene>
    <name evidence="3" type="ORF">AWC17_30775</name>
</gene>
<reference evidence="3 4" key="1">
    <citation type="submission" date="2016-01" db="EMBL/GenBank/DDBJ databases">
        <title>The new phylogeny of the genus Mycobacterium.</title>
        <authorList>
            <person name="Tarcisio F."/>
            <person name="Conor M."/>
            <person name="Antonella G."/>
            <person name="Elisabetta G."/>
            <person name="Giulia F.S."/>
            <person name="Sara T."/>
            <person name="Anna F."/>
            <person name="Clotilde B."/>
            <person name="Roberto B."/>
            <person name="Veronica D.S."/>
            <person name="Fabio R."/>
            <person name="Monica P."/>
            <person name="Olivier J."/>
            <person name="Enrico T."/>
            <person name="Nicola S."/>
        </authorList>
    </citation>
    <scope>NUCLEOTIDE SEQUENCE [LARGE SCALE GENOMIC DNA]</scope>
    <source>
        <strain evidence="3 4">DSM 44803</strain>
    </source>
</reference>
<evidence type="ECO:0000256" key="2">
    <source>
        <dbReference type="SAM" id="Phobius"/>
    </source>
</evidence>
<keyword evidence="4" id="KW-1185">Reference proteome</keyword>
<organism evidence="3 4">
    <name type="scientific">Mycobacterium nebraskense</name>
    <dbReference type="NCBI Taxonomy" id="244292"/>
    <lineage>
        <taxon>Bacteria</taxon>
        <taxon>Bacillati</taxon>
        <taxon>Actinomycetota</taxon>
        <taxon>Actinomycetes</taxon>
        <taxon>Mycobacteriales</taxon>
        <taxon>Mycobacteriaceae</taxon>
        <taxon>Mycobacterium</taxon>
    </lineage>
</organism>
<protein>
    <recommendedName>
        <fullName evidence="5">Mammalian cell entry protein</fullName>
    </recommendedName>
</protein>
<keyword evidence="2" id="KW-0812">Transmembrane</keyword>
<sequence>MIDTKINTPGPDSAQADSAEFEPADETPTEDTSSTTDEPQGKKSRRAQLSVSLSSLVIAVAIAVLVGGVAVLGWLYVGAKHKLDEQARQSENKVHAENVALHYAVDAAAMNYQDLNSWKGKLVGGTSPELKDKLTKAATSMEQILVPLQWNSTARPLAAKVRKVTGATYVVDSFVMVLTKTAQAPEPLQSTATYSVTIDSSKDWQITEVGGVGDALEQK</sequence>
<feature type="transmembrane region" description="Helical" evidence="2">
    <location>
        <begin position="51"/>
        <end position="77"/>
    </location>
</feature>
<proteinExistence type="predicted"/>
<comment type="caution">
    <text evidence="3">The sequence shown here is derived from an EMBL/GenBank/DDBJ whole genome shotgun (WGS) entry which is preliminary data.</text>
</comment>
<feature type="region of interest" description="Disordered" evidence="1">
    <location>
        <begin position="1"/>
        <end position="45"/>
    </location>
</feature>
<dbReference type="Proteomes" id="UP000193781">
    <property type="component" value="Unassembled WGS sequence"/>
</dbReference>
<evidence type="ECO:0000313" key="4">
    <source>
        <dbReference type="Proteomes" id="UP000193781"/>
    </source>
</evidence>
<evidence type="ECO:0000313" key="3">
    <source>
        <dbReference type="EMBL" id="ORW26124.1"/>
    </source>
</evidence>
<evidence type="ECO:0008006" key="5">
    <source>
        <dbReference type="Google" id="ProtNLM"/>
    </source>
</evidence>
<keyword evidence="2" id="KW-1133">Transmembrane helix</keyword>
<dbReference type="EMBL" id="LQPH01000098">
    <property type="protein sequence ID" value="ORW26124.1"/>
    <property type="molecule type" value="Genomic_DNA"/>
</dbReference>
<accession>A0A1X1ZRU3</accession>
<evidence type="ECO:0000256" key="1">
    <source>
        <dbReference type="SAM" id="MobiDB-lite"/>
    </source>
</evidence>
<dbReference type="STRING" id="244292.ABW17_28260"/>
<feature type="compositionally biased region" description="Acidic residues" evidence="1">
    <location>
        <begin position="19"/>
        <end position="29"/>
    </location>
</feature>
<name>A0A1X1ZRU3_9MYCO</name>